<evidence type="ECO:0000313" key="2">
    <source>
        <dbReference type="Proteomes" id="UP000554235"/>
    </source>
</evidence>
<gene>
    <name evidence="1" type="ORF">FALBO_3635</name>
</gene>
<keyword evidence="2" id="KW-1185">Reference proteome</keyword>
<reference evidence="1 2" key="1">
    <citation type="submission" date="2020-01" db="EMBL/GenBank/DDBJ databases">
        <title>Identification and distribution of gene clusters putatively required for synthesis of sphingolipid metabolism inhibitors in phylogenetically diverse species of the filamentous fungus Fusarium.</title>
        <authorList>
            <person name="Kim H.-S."/>
            <person name="Busman M."/>
            <person name="Brown D.W."/>
            <person name="Divon H."/>
            <person name="Uhlig S."/>
            <person name="Proctor R.H."/>
        </authorList>
    </citation>
    <scope>NUCLEOTIDE SEQUENCE [LARGE SCALE GENOMIC DNA]</scope>
    <source>
        <strain evidence="1 2">NRRL 20459</strain>
    </source>
</reference>
<dbReference type="AlphaFoldDB" id="A0A8H4LJE8"/>
<dbReference type="Gene3D" id="3.10.450.50">
    <property type="match status" value="1"/>
</dbReference>
<name>A0A8H4LJE8_9HYPO</name>
<protein>
    <recommendedName>
        <fullName evidence="3">SnoaL-like domain-containing protein</fullName>
    </recommendedName>
</protein>
<dbReference type="Proteomes" id="UP000554235">
    <property type="component" value="Unassembled WGS sequence"/>
</dbReference>
<dbReference type="SUPFAM" id="SSF54427">
    <property type="entry name" value="NTF2-like"/>
    <property type="match status" value="1"/>
</dbReference>
<dbReference type="InterPro" id="IPR032710">
    <property type="entry name" value="NTF2-like_dom_sf"/>
</dbReference>
<accession>A0A8H4LJE8</accession>
<evidence type="ECO:0008006" key="3">
    <source>
        <dbReference type="Google" id="ProtNLM"/>
    </source>
</evidence>
<dbReference type="EMBL" id="JAADYS010000470">
    <property type="protein sequence ID" value="KAF4469460.1"/>
    <property type="molecule type" value="Genomic_DNA"/>
</dbReference>
<proteinExistence type="predicted"/>
<evidence type="ECO:0000313" key="1">
    <source>
        <dbReference type="EMBL" id="KAF4469460.1"/>
    </source>
</evidence>
<organism evidence="1 2">
    <name type="scientific">Fusarium albosuccineum</name>
    <dbReference type="NCBI Taxonomy" id="1237068"/>
    <lineage>
        <taxon>Eukaryota</taxon>
        <taxon>Fungi</taxon>
        <taxon>Dikarya</taxon>
        <taxon>Ascomycota</taxon>
        <taxon>Pezizomycotina</taxon>
        <taxon>Sordariomycetes</taxon>
        <taxon>Hypocreomycetidae</taxon>
        <taxon>Hypocreales</taxon>
        <taxon>Nectriaceae</taxon>
        <taxon>Fusarium</taxon>
        <taxon>Fusarium decemcellulare species complex</taxon>
    </lineage>
</organism>
<sequence length="152" mass="17073">MSSTKPRTPRAILDKFYAAELVYMSAAPEDRDFSGMAATLSKDVLLQQTSGLPYAGTYVGPQGMQDWAQRMADHFDVVDVQNPEIFEKEGSNKIISLSKLHLRVRKTSEGLDFPMCQVITVDLDAGVIVGMQPFYWDVYELNRAVGYKKETQ</sequence>
<comment type="caution">
    <text evidence="1">The sequence shown here is derived from an EMBL/GenBank/DDBJ whole genome shotgun (WGS) entry which is preliminary data.</text>
</comment>
<dbReference type="OrthoDB" id="4158114at2759"/>